<dbReference type="Gene3D" id="2.60.120.1140">
    <property type="entry name" value="Protein of unknown function DUF192"/>
    <property type="match status" value="1"/>
</dbReference>
<comment type="caution">
    <text evidence="2">The sequence shown here is derived from an EMBL/GenBank/DDBJ whole genome shotgun (WGS) entry which is preliminary data.</text>
</comment>
<evidence type="ECO:0000313" key="2">
    <source>
        <dbReference type="EMBL" id="HGY55540.1"/>
    </source>
</evidence>
<keyword evidence="1" id="KW-1133">Transmembrane helix</keyword>
<gene>
    <name evidence="2" type="ORF">ENK44_07570</name>
</gene>
<organism evidence="2">
    <name type="scientific">Caldithrix abyssi</name>
    <dbReference type="NCBI Taxonomy" id="187145"/>
    <lineage>
        <taxon>Bacteria</taxon>
        <taxon>Pseudomonadati</taxon>
        <taxon>Calditrichota</taxon>
        <taxon>Calditrichia</taxon>
        <taxon>Calditrichales</taxon>
        <taxon>Calditrichaceae</taxon>
        <taxon>Caldithrix</taxon>
    </lineage>
</organism>
<feature type="transmembrane region" description="Helical" evidence="1">
    <location>
        <begin position="16"/>
        <end position="35"/>
    </location>
</feature>
<evidence type="ECO:0000256" key="1">
    <source>
        <dbReference type="SAM" id="Phobius"/>
    </source>
</evidence>
<dbReference type="Proteomes" id="UP000885779">
    <property type="component" value="Unassembled WGS sequence"/>
</dbReference>
<dbReference type="InterPro" id="IPR038695">
    <property type="entry name" value="Saro_0823-like_sf"/>
</dbReference>
<keyword evidence="1" id="KW-0812">Transmembrane</keyword>
<sequence>MANKKNPKKTKQANTWLAFILLLVIAMLMIMWLYPKKNSGIRQGMVKSEPKTLPGGELQFIGKDGTVKANLLIEIAQDDYSRSKGLMFRRDLAENQGMLFIFEQEGPQAFWMKNTPLSLDMIFVNAKKEIVQIHKYTKPQSTQTYFSGKPAQFVVETVAGFTDRYEIKIGDRVTWRRIDETAGG</sequence>
<dbReference type="AlphaFoldDB" id="A0A7V4U021"/>
<proteinExistence type="predicted"/>
<dbReference type="PANTHER" id="PTHR37953:SF1">
    <property type="entry name" value="UPF0127 PROTEIN MJ1496"/>
    <property type="match status" value="1"/>
</dbReference>
<accession>A0A7V4U021</accession>
<dbReference type="PANTHER" id="PTHR37953">
    <property type="entry name" value="UPF0127 PROTEIN MJ1496"/>
    <property type="match status" value="1"/>
</dbReference>
<dbReference type="EMBL" id="DRQG01000071">
    <property type="protein sequence ID" value="HGY55540.1"/>
    <property type="molecule type" value="Genomic_DNA"/>
</dbReference>
<keyword evidence="1" id="KW-0472">Membrane</keyword>
<dbReference type="InterPro" id="IPR003795">
    <property type="entry name" value="DUF192"/>
</dbReference>
<name>A0A7V4U021_CALAY</name>
<dbReference type="Pfam" id="PF02643">
    <property type="entry name" value="DUF192"/>
    <property type="match status" value="1"/>
</dbReference>
<reference evidence="2" key="1">
    <citation type="journal article" date="2020" name="mSystems">
        <title>Genome- and Community-Level Interaction Insights into Carbon Utilization and Element Cycling Functions of Hydrothermarchaeota in Hydrothermal Sediment.</title>
        <authorList>
            <person name="Zhou Z."/>
            <person name="Liu Y."/>
            <person name="Xu W."/>
            <person name="Pan J."/>
            <person name="Luo Z.H."/>
            <person name="Li M."/>
        </authorList>
    </citation>
    <scope>NUCLEOTIDE SEQUENCE [LARGE SCALE GENOMIC DNA]</scope>
    <source>
        <strain evidence="2">HyVt-577</strain>
    </source>
</reference>
<protein>
    <submittedName>
        <fullName evidence="2">DUF192 domain-containing protein</fullName>
    </submittedName>
</protein>